<evidence type="ECO:0000313" key="4">
    <source>
        <dbReference type="Proteomes" id="UP000680670"/>
    </source>
</evidence>
<comment type="caution">
    <text evidence="2">The sequence shown here is derived from an EMBL/GenBank/DDBJ whole genome shotgun (WGS) entry which is preliminary data.</text>
</comment>
<dbReference type="Pfam" id="PF06338">
    <property type="entry name" value="ComK"/>
    <property type="match status" value="1"/>
</dbReference>
<dbReference type="AlphaFoldDB" id="A0A429X8A4"/>
<dbReference type="Proteomes" id="UP000680670">
    <property type="component" value="Unassembled WGS sequence"/>
</dbReference>
<dbReference type="EMBL" id="QYTW02000009">
    <property type="protein sequence ID" value="RST59612.1"/>
    <property type="molecule type" value="Genomic_DNA"/>
</dbReference>
<proteinExistence type="predicted"/>
<evidence type="ECO:0000313" key="2">
    <source>
        <dbReference type="EMBL" id="RST59612.1"/>
    </source>
</evidence>
<evidence type="ECO:0000313" key="1">
    <source>
        <dbReference type="EMBL" id="GIN98500.1"/>
    </source>
</evidence>
<protein>
    <submittedName>
        <fullName evidence="1">Competence transcription factor</fullName>
    </submittedName>
    <submittedName>
        <fullName evidence="2">Transcriptional regulator</fullName>
    </submittedName>
</protein>
<sequence length="183" mass="20820">MAEKDTTLSNYEINPYTMMIRPAGDESSEVVEAGARYLISCKTFEIVKKSCEYFGSSYSGRRAGTKQLIGITHKAPIIVDPYTSIYLFPTASPTSPQCAWISHDYIASYKKNGPYSTIVTFQNSESFELPVSFYSLENQVSRTAMLRIKFTQNMKRMEHFNKNPSHLLHNRASEPNGAYWINE</sequence>
<evidence type="ECO:0000313" key="3">
    <source>
        <dbReference type="Proteomes" id="UP000287296"/>
    </source>
</evidence>
<reference evidence="1 4" key="2">
    <citation type="submission" date="2021-03" db="EMBL/GenBank/DDBJ databases">
        <title>Antimicrobial resistance genes in bacteria isolated from Japanese honey, and their potential for conferring macrolide and lincosamide resistance in the American foulbrood pathogen Paenibacillus larvae.</title>
        <authorList>
            <person name="Okamoto M."/>
            <person name="Kumagai M."/>
            <person name="Kanamori H."/>
            <person name="Takamatsu D."/>
        </authorList>
    </citation>
    <scope>NUCLEOTIDE SEQUENCE [LARGE SCALE GENOMIC DNA]</scope>
    <source>
        <strain evidence="1 4">J6TS1</strain>
    </source>
</reference>
<reference evidence="2 3" key="1">
    <citation type="submission" date="2018-12" db="EMBL/GenBank/DDBJ databases">
        <authorList>
            <person name="Sun L."/>
            <person name="Chen Z."/>
        </authorList>
    </citation>
    <scope>NUCLEOTIDE SEQUENCE [LARGE SCALE GENOMIC DNA]</scope>
    <source>
        <strain evidence="2 3">LMG 29736</strain>
    </source>
</reference>
<dbReference type="Proteomes" id="UP000287296">
    <property type="component" value="Unassembled WGS sequence"/>
</dbReference>
<dbReference type="RefSeq" id="WP_120116390.1">
    <property type="nucleotide sequence ID" value="NZ_BORI01000020.1"/>
</dbReference>
<organism evidence="2 3">
    <name type="scientific">Siminovitchia terrae</name>
    <name type="common">Bacillus terrae</name>
    <dbReference type="NCBI Taxonomy" id="1914933"/>
    <lineage>
        <taxon>Bacteria</taxon>
        <taxon>Bacillati</taxon>
        <taxon>Bacillota</taxon>
        <taxon>Bacilli</taxon>
        <taxon>Bacillales</taxon>
        <taxon>Bacillaceae</taxon>
        <taxon>Siminovitchia</taxon>
    </lineage>
</organism>
<dbReference type="InterPro" id="IPR010461">
    <property type="entry name" value="ComK"/>
</dbReference>
<dbReference type="EMBL" id="BORJ01000014">
    <property type="protein sequence ID" value="GIN98500.1"/>
    <property type="molecule type" value="Genomic_DNA"/>
</dbReference>
<dbReference type="PIRSF" id="PIRSF011560">
    <property type="entry name" value="ComK"/>
    <property type="match status" value="1"/>
</dbReference>
<accession>A0A429X8A4</accession>
<dbReference type="OrthoDB" id="2417337at2"/>
<dbReference type="GO" id="GO:0030420">
    <property type="term" value="P:establishment of competence for transformation"/>
    <property type="evidence" value="ECO:0007669"/>
    <property type="project" value="InterPro"/>
</dbReference>
<name>A0A429X8A4_SIMTE</name>
<gene>
    <name evidence="1" type="primary">comK</name>
    <name evidence="2" type="ORF">D5F11_010920</name>
    <name evidence="1" type="ORF">J6TS1_43700</name>
</gene>
<keyword evidence="4" id="KW-1185">Reference proteome</keyword>